<evidence type="ECO:0000256" key="2">
    <source>
        <dbReference type="ARBA" id="ARBA00022517"/>
    </source>
</evidence>
<keyword evidence="4 5" id="KW-0378">Hydrolase</keyword>
<evidence type="ECO:0000256" key="1">
    <source>
        <dbReference type="ARBA" id="ARBA00022490"/>
    </source>
</evidence>
<dbReference type="EC" id="3.1.-.-" evidence="5"/>
<dbReference type="InterPro" id="IPR006641">
    <property type="entry name" value="YqgF/RNaseH-like_dom"/>
</dbReference>
<organism evidence="7 8">
    <name type="scientific">Zhongshania guokunii</name>
    <dbReference type="NCBI Taxonomy" id="641783"/>
    <lineage>
        <taxon>Bacteria</taxon>
        <taxon>Pseudomonadati</taxon>
        <taxon>Pseudomonadota</taxon>
        <taxon>Gammaproteobacteria</taxon>
        <taxon>Cellvibrionales</taxon>
        <taxon>Spongiibacteraceae</taxon>
        <taxon>Zhongshania</taxon>
    </lineage>
</organism>
<evidence type="ECO:0000313" key="8">
    <source>
        <dbReference type="Proteomes" id="UP001557485"/>
    </source>
</evidence>
<protein>
    <recommendedName>
        <fullName evidence="5">Putative pre-16S rRNA nuclease</fullName>
        <ecNumber evidence="5">3.1.-.-</ecNumber>
    </recommendedName>
</protein>
<dbReference type="SMART" id="SM00732">
    <property type="entry name" value="YqgFc"/>
    <property type="match status" value="1"/>
</dbReference>
<comment type="caution">
    <text evidence="7">The sequence shown here is derived from an EMBL/GenBank/DDBJ whole genome shotgun (WGS) entry which is preliminary data.</text>
</comment>
<reference evidence="7 8" key="1">
    <citation type="journal article" date="2011" name="Int. J. Syst. Evol. Microbiol.">
        <title>Zhongshania antarctica gen. nov., sp. nov. and Zhongshania guokunii sp. nov., gammaproteobacteria respectively isolated from coastal attached (fast) ice and surface seawater of the Antarctic.</title>
        <authorList>
            <person name="Li H.J."/>
            <person name="Zhang X.Y."/>
            <person name="Chen C.X."/>
            <person name="Zhang Y.J."/>
            <person name="Gao Z.M."/>
            <person name="Yu Y."/>
            <person name="Chen X.L."/>
            <person name="Chen B."/>
            <person name="Zhang Y.Z."/>
        </authorList>
    </citation>
    <scope>NUCLEOTIDE SEQUENCE [LARGE SCALE GENOMIC DNA]</scope>
    <source>
        <strain evidence="7 8">ZS6-22T</strain>
    </source>
</reference>
<gene>
    <name evidence="7" type="primary">ruvX</name>
    <name evidence="7" type="ORF">AB4876_16965</name>
</gene>
<dbReference type="PANTHER" id="PTHR33317">
    <property type="entry name" value="POLYNUCLEOTIDYL TRANSFERASE, RIBONUCLEASE H-LIKE SUPERFAMILY PROTEIN"/>
    <property type="match status" value="1"/>
</dbReference>
<evidence type="ECO:0000256" key="4">
    <source>
        <dbReference type="ARBA" id="ARBA00022801"/>
    </source>
</evidence>
<evidence type="ECO:0000256" key="5">
    <source>
        <dbReference type="HAMAP-Rule" id="MF_00651"/>
    </source>
</evidence>
<dbReference type="HAMAP" id="MF_00651">
    <property type="entry name" value="Nuclease_YqgF"/>
    <property type="match status" value="1"/>
</dbReference>
<dbReference type="Pfam" id="PF03652">
    <property type="entry name" value="RuvX"/>
    <property type="match status" value="1"/>
</dbReference>
<evidence type="ECO:0000259" key="6">
    <source>
        <dbReference type="SMART" id="SM00732"/>
    </source>
</evidence>
<dbReference type="NCBIfam" id="TIGR00250">
    <property type="entry name" value="RNAse_H_YqgF"/>
    <property type="match status" value="1"/>
</dbReference>
<dbReference type="RefSeq" id="WP_368382928.1">
    <property type="nucleotide sequence ID" value="NZ_JBFRYA010000019.1"/>
</dbReference>
<dbReference type="CDD" id="cd16964">
    <property type="entry name" value="YqgF"/>
    <property type="match status" value="1"/>
</dbReference>
<name>A0ABV3UA31_9GAMM</name>
<dbReference type="Gene3D" id="3.30.420.140">
    <property type="entry name" value="YqgF/RNase H-like domain"/>
    <property type="match status" value="1"/>
</dbReference>
<comment type="subcellular location">
    <subcellularLocation>
        <location evidence="5">Cytoplasm</location>
    </subcellularLocation>
</comment>
<dbReference type="InterPro" id="IPR037027">
    <property type="entry name" value="YqgF/RNaseH-like_dom_sf"/>
</dbReference>
<comment type="function">
    <text evidence="5">Could be a nuclease involved in processing of the 5'-end of pre-16S rRNA.</text>
</comment>
<sequence length="142" mass="15638">MVYKPQTLIGFDFGLRWIGSAVGQTLTATATAQTAVTAKDGIPRWEEIDKLFSIWQPDAIVVGLPLNMDGSKSEMSHRARKFGNRLHGRFGLPVHFADERLSSFEAKGDIIADSGSRDFKGQGVDSRSAVIILESWMRGLEV</sequence>
<dbReference type="InterPro" id="IPR005227">
    <property type="entry name" value="YqgF"/>
</dbReference>
<dbReference type="Proteomes" id="UP001557485">
    <property type="component" value="Unassembled WGS sequence"/>
</dbReference>
<keyword evidence="1 5" id="KW-0963">Cytoplasm</keyword>
<keyword evidence="2 5" id="KW-0690">Ribosome biogenesis</keyword>
<dbReference type="PANTHER" id="PTHR33317:SF4">
    <property type="entry name" value="POLYNUCLEOTIDYL TRANSFERASE, RIBONUCLEASE H-LIKE SUPERFAMILY PROTEIN"/>
    <property type="match status" value="1"/>
</dbReference>
<dbReference type="EMBL" id="JBFRYA010000019">
    <property type="protein sequence ID" value="MEX1670615.1"/>
    <property type="molecule type" value="Genomic_DNA"/>
</dbReference>
<dbReference type="SUPFAM" id="SSF53098">
    <property type="entry name" value="Ribonuclease H-like"/>
    <property type="match status" value="1"/>
</dbReference>
<dbReference type="InterPro" id="IPR012337">
    <property type="entry name" value="RNaseH-like_sf"/>
</dbReference>
<evidence type="ECO:0000256" key="3">
    <source>
        <dbReference type="ARBA" id="ARBA00022722"/>
    </source>
</evidence>
<proteinExistence type="inferred from homology"/>
<keyword evidence="8" id="KW-1185">Reference proteome</keyword>
<comment type="similarity">
    <text evidence="5">Belongs to the YqgF HJR family.</text>
</comment>
<feature type="domain" description="YqgF/RNase H-like" evidence="6">
    <location>
        <begin position="6"/>
        <end position="106"/>
    </location>
</feature>
<evidence type="ECO:0000313" key="7">
    <source>
        <dbReference type="EMBL" id="MEX1670615.1"/>
    </source>
</evidence>
<accession>A0ABV3UA31</accession>
<keyword evidence="3 5" id="KW-0540">Nuclease</keyword>